<dbReference type="InterPro" id="IPR011042">
    <property type="entry name" value="6-blade_b-propeller_TolB-like"/>
</dbReference>
<protein>
    <recommendedName>
        <fullName evidence="3">Teneurin NHL domain-containing protein</fullName>
    </recommendedName>
</protein>
<proteinExistence type="predicted"/>
<feature type="compositionally biased region" description="Basic and acidic residues" evidence="2">
    <location>
        <begin position="20"/>
        <end position="34"/>
    </location>
</feature>
<feature type="domain" description="Teneurin NHL" evidence="3">
    <location>
        <begin position="43"/>
        <end position="93"/>
    </location>
</feature>
<keyword evidence="5" id="KW-1185">Reference proteome</keyword>
<feature type="region of interest" description="Disordered" evidence="2">
    <location>
        <begin position="18"/>
        <end position="53"/>
    </location>
</feature>
<sequence>MNCPYGVAVDSTGNLYIADTDNHAGHTGRADPHSRRDRHPGFSGDGGAATAAQLNGPYGVAVDGAGGLYITDAENHPVRRVAGDGTINTAAGTGTDGFSGDGARQSRRPPWSEGTGPGRRA</sequence>
<dbReference type="PANTHER" id="PTHR46388:SF2">
    <property type="entry name" value="NHL REPEAT-CONTAINING PROTEIN 2"/>
    <property type="match status" value="1"/>
</dbReference>
<feature type="region of interest" description="Disordered" evidence="2">
    <location>
        <begin position="83"/>
        <end position="121"/>
    </location>
</feature>
<dbReference type="Pfam" id="PF25021">
    <property type="entry name" value="TEN_NHL"/>
    <property type="match status" value="1"/>
</dbReference>
<evidence type="ECO:0000256" key="1">
    <source>
        <dbReference type="ARBA" id="ARBA00022737"/>
    </source>
</evidence>
<dbReference type="KEGG" id="sgu:SGLAU_32015"/>
<dbReference type="Proteomes" id="UP000029482">
    <property type="component" value="Chromosome"/>
</dbReference>
<organism evidence="4 5">
    <name type="scientific">Streptomyces glaucescens</name>
    <dbReference type="NCBI Taxonomy" id="1907"/>
    <lineage>
        <taxon>Bacteria</taxon>
        <taxon>Bacillati</taxon>
        <taxon>Actinomycetota</taxon>
        <taxon>Actinomycetes</taxon>
        <taxon>Kitasatosporales</taxon>
        <taxon>Streptomycetaceae</taxon>
        <taxon>Streptomyces</taxon>
    </lineage>
</organism>
<evidence type="ECO:0000259" key="3">
    <source>
        <dbReference type="Pfam" id="PF25021"/>
    </source>
</evidence>
<accession>A0A089XK46</accession>
<dbReference type="InterPro" id="IPR056822">
    <property type="entry name" value="TEN_NHL"/>
</dbReference>
<dbReference type="Pfam" id="PF01436">
    <property type="entry name" value="NHL"/>
    <property type="match status" value="1"/>
</dbReference>
<dbReference type="eggNOG" id="COG3386">
    <property type="taxonomic scope" value="Bacteria"/>
</dbReference>
<reference evidence="5" key="1">
    <citation type="journal article" date="2015" name="J. Biotechnol.">
        <title>Complete genome sequence of the actinobacterium Streptomyces glaucescens GLA.O (DSM 40922) consisting of a linear chromosome and one linear plasmid.</title>
        <authorList>
            <person name="Ortseifen V."/>
            <person name="Winkler A."/>
            <person name="Albersmeier A."/>
            <person name="Wendler S."/>
            <person name="Puhler A."/>
            <person name="Kalinowski J."/>
            <person name="Ruckert C."/>
        </authorList>
    </citation>
    <scope>NUCLEOTIDE SEQUENCE [LARGE SCALE GENOMIC DNA]</scope>
    <source>
        <strain evidence="5">DSM 40922 / GLA O</strain>
    </source>
</reference>
<dbReference type="HOGENOM" id="CLU_2036717_0_0_11"/>
<dbReference type="AlphaFoldDB" id="A0A089XK46"/>
<keyword evidence="1" id="KW-0677">Repeat</keyword>
<evidence type="ECO:0000256" key="2">
    <source>
        <dbReference type="SAM" id="MobiDB-lite"/>
    </source>
</evidence>
<gene>
    <name evidence="4" type="ORF">SGLAU_32015</name>
</gene>
<evidence type="ECO:0000313" key="4">
    <source>
        <dbReference type="EMBL" id="AIS02337.1"/>
    </source>
</evidence>
<dbReference type="PANTHER" id="PTHR46388">
    <property type="entry name" value="NHL REPEAT-CONTAINING PROTEIN 2"/>
    <property type="match status" value="1"/>
</dbReference>
<name>A0A089XK46_STRGA</name>
<evidence type="ECO:0000313" key="5">
    <source>
        <dbReference type="Proteomes" id="UP000029482"/>
    </source>
</evidence>
<dbReference type="EMBL" id="CP009438">
    <property type="protein sequence ID" value="AIS02337.1"/>
    <property type="molecule type" value="Genomic_DNA"/>
</dbReference>
<dbReference type="InterPro" id="IPR001258">
    <property type="entry name" value="NHL_repeat"/>
</dbReference>
<dbReference type="Gene3D" id="2.120.10.30">
    <property type="entry name" value="TolB, C-terminal domain"/>
    <property type="match status" value="2"/>
</dbReference>
<dbReference type="SUPFAM" id="SSF101898">
    <property type="entry name" value="NHL repeat"/>
    <property type="match status" value="1"/>
</dbReference>